<feature type="domain" description="FYVE-type" evidence="5">
    <location>
        <begin position="194"/>
        <end position="245"/>
    </location>
</feature>
<dbReference type="InterPro" id="IPR000306">
    <property type="entry name" value="Znf_FYVE"/>
</dbReference>
<dbReference type="EMBL" id="CAJPEX010001011">
    <property type="protein sequence ID" value="CAG0917939.1"/>
    <property type="molecule type" value="Genomic_DNA"/>
</dbReference>
<dbReference type="GO" id="GO:0005545">
    <property type="term" value="F:1-phosphatidylinositol binding"/>
    <property type="evidence" value="ECO:0007669"/>
    <property type="project" value="TreeGrafter"/>
</dbReference>
<organism evidence="6">
    <name type="scientific">Notodromas monacha</name>
    <dbReference type="NCBI Taxonomy" id="399045"/>
    <lineage>
        <taxon>Eukaryota</taxon>
        <taxon>Metazoa</taxon>
        <taxon>Ecdysozoa</taxon>
        <taxon>Arthropoda</taxon>
        <taxon>Crustacea</taxon>
        <taxon>Oligostraca</taxon>
        <taxon>Ostracoda</taxon>
        <taxon>Podocopa</taxon>
        <taxon>Podocopida</taxon>
        <taxon>Cypridocopina</taxon>
        <taxon>Cypridoidea</taxon>
        <taxon>Cyprididae</taxon>
        <taxon>Notodromas</taxon>
    </lineage>
</organism>
<dbReference type="AlphaFoldDB" id="A0A7R9BNK2"/>
<dbReference type="Pfam" id="PF01363">
    <property type="entry name" value="FYVE"/>
    <property type="match status" value="1"/>
</dbReference>
<accession>A0A7R9BNK2</accession>
<evidence type="ECO:0000313" key="7">
    <source>
        <dbReference type="Proteomes" id="UP000678499"/>
    </source>
</evidence>
<dbReference type="InterPro" id="IPR013083">
    <property type="entry name" value="Znf_RING/FYVE/PHD"/>
</dbReference>
<evidence type="ECO:0000259" key="5">
    <source>
        <dbReference type="PROSITE" id="PS50178"/>
    </source>
</evidence>
<dbReference type="GO" id="GO:0005547">
    <property type="term" value="F:phosphatidylinositol-3,4,5-trisphosphate binding"/>
    <property type="evidence" value="ECO:0007669"/>
    <property type="project" value="TreeGrafter"/>
</dbReference>
<evidence type="ECO:0000313" key="6">
    <source>
        <dbReference type="EMBL" id="CAD7277787.1"/>
    </source>
</evidence>
<dbReference type="InterPro" id="IPR011011">
    <property type="entry name" value="Znf_FYVE_PHD"/>
</dbReference>
<evidence type="ECO:0000256" key="4">
    <source>
        <dbReference type="PROSITE-ProRule" id="PRU00091"/>
    </source>
</evidence>
<dbReference type="SMART" id="SM00064">
    <property type="entry name" value="FYVE"/>
    <property type="match status" value="1"/>
</dbReference>
<gene>
    <name evidence="6" type="ORF">NMOB1V02_LOCUS5510</name>
</gene>
<dbReference type="PROSITE" id="PS50178">
    <property type="entry name" value="ZF_FYVE"/>
    <property type="match status" value="1"/>
</dbReference>
<sequence length="326" mass="35840">MFRDVLECRNCGVIHRSRKYWHGNPDPDEAVEMEIKHVWPGPSTVLQGTHNAARKVIDGVSYLSETVSTIGSGATSVESTGAVLVQRSVRRAKRLLTVPVRMLQRGESIIVGAVVKAFAQIALVGADLSLNVDGEVTLSACVNHKDMSTPETDVHVRQKIETVSSTLGTLTSLVLDLPIKYLKDTSRPLYWVPDAEITRCFVCQERFDELRTLHHCRSCGQGVCDECSNGRRPVPNRGWDHPVRVDLAYIKGEPGGLAFLRELHESGFTSDCGCESGGTAAVTCLSLEVSASHYTTAEDRAVIYQIFLANVPTSKFRGHAFLWCND</sequence>
<dbReference type="EMBL" id="OA883048">
    <property type="protein sequence ID" value="CAD7277787.1"/>
    <property type="molecule type" value="Genomic_DNA"/>
</dbReference>
<dbReference type="InterPro" id="IPR042427">
    <property type="entry name" value="ZFYV1"/>
</dbReference>
<evidence type="ECO:0000256" key="1">
    <source>
        <dbReference type="ARBA" id="ARBA00022723"/>
    </source>
</evidence>
<proteinExistence type="predicted"/>
<dbReference type="GO" id="GO:0043325">
    <property type="term" value="F:phosphatidylinositol-3,4-bisphosphate binding"/>
    <property type="evidence" value="ECO:0007669"/>
    <property type="project" value="TreeGrafter"/>
</dbReference>
<keyword evidence="3" id="KW-0862">Zinc</keyword>
<dbReference type="GO" id="GO:0005811">
    <property type="term" value="C:lipid droplet"/>
    <property type="evidence" value="ECO:0007669"/>
    <property type="project" value="TreeGrafter"/>
</dbReference>
<dbReference type="GO" id="GO:0032266">
    <property type="term" value="F:phosphatidylinositol-3-phosphate binding"/>
    <property type="evidence" value="ECO:0007669"/>
    <property type="project" value="TreeGrafter"/>
</dbReference>
<dbReference type="Gene3D" id="3.30.40.10">
    <property type="entry name" value="Zinc/RING finger domain, C3HC4 (zinc finger)"/>
    <property type="match status" value="1"/>
</dbReference>
<evidence type="ECO:0000256" key="3">
    <source>
        <dbReference type="ARBA" id="ARBA00022833"/>
    </source>
</evidence>
<dbReference type="Proteomes" id="UP000678499">
    <property type="component" value="Unassembled WGS sequence"/>
</dbReference>
<dbReference type="PANTHER" id="PTHR46624:SF4">
    <property type="entry name" value="FYVE-TYPE DOMAIN-CONTAINING PROTEIN"/>
    <property type="match status" value="1"/>
</dbReference>
<dbReference type="PANTHER" id="PTHR46624">
    <property type="entry name" value="AGAP002036-PA"/>
    <property type="match status" value="1"/>
</dbReference>
<evidence type="ECO:0000256" key="2">
    <source>
        <dbReference type="ARBA" id="ARBA00022771"/>
    </source>
</evidence>
<keyword evidence="1" id="KW-0479">Metal-binding</keyword>
<reference evidence="6" key="1">
    <citation type="submission" date="2020-11" db="EMBL/GenBank/DDBJ databases">
        <authorList>
            <person name="Tran Van P."/>
        </authorList>
    </citation>
    <scope>NUCLEOTIDE SEQUENCE</scope>
</reference>
<protein>
    <recommendedName>
        <fullName evidence="5">FYVE-type domain-containing protein</fullName>
    </recommendedName>
</protein>
<dbReference type="GO" id="GO:0008270">
    <property type="term" value="F:zinc ion binding"/>
    <property type="evidence" value="ECO:0007669"/>
    <property type="project" value="UniProtKB-KW"/>
</dbReference>
<dbReference type="GO" id="GO:0140042">
    <property type="term" value="P:lipid droplet formation"/>
    <property type="evidence" value="ECO:0007669"/>
    <property type="project" value="TreeGrafter"/>
</dbReference>
<keyword evidence="2 4" id="KW-0863">Zinc-finger</keyword>
<dbReference type="InterPro" id="IPR017455">
    <property type="entry name" value="Znf_FYVE-rel"/>
</dbReference>
<dbReference type="SUPFAM" id="SSF57903">
    <property type="entry name" value="FYVE/PHD zinc finger"/>
    <property type="match status" value="1"/>
</dbReference>
<keyword evidence="7" id="KW-1185">Reference proteome</keyword>
<dbReference type="OrthoDB" id="68108at2759"/>
<name>A0A7R9BNK2_9CRUS</name>
<dbReference type="CDD" id="cd15734">
    <property type="entry name" value="FYVE_ZFYV1"/>
    <property type="match status" value="1"/>
</dbReference>